<dbReference type="Proteomes" id="UP001438112">
    <property type="component" value="Unassembled WGS sequence"/>
</dbReference>
<evidence type="ECO:0000313" key="2">
    <source>
        <dbReference type="EMBL" id="GAA6114437.1"/>
    </source>
</evidence>
<dbReference type="InterPro" id="IPR036291">
    <property type="entry name" value="NAD(P)-bd_dom_sf"/>
</dbReference>
<keyword evidence="3" id="KW-1185">Reference proteome</keyword>
<feature type="domain" description="NAD(P)-binding" evidence="1">
    <location>
        <begin position="33"/>
        <end position="170"/>
    </location>
</feature>
<dbReference type="EMBL" id="BAABVV010000034">
    <property type="protein sequence ID" value="GAA6114437.1"/>
    <property type="molecule type" value="Genomic_DNA"/>
</dbReference>
<protein>
    <recommendedName>
        <fullName evidence="1">NAD(P)-binding domain-containing protein</fullName>
    </recommendedName>
</protein>
<gene>
    <name evidence="2" type="ORF">AP20H10_08000</name>
</gene>
<comment type="caution">
    <text evidence="2">The sequence shown here is derived from an EMBL/GenBank/DDBJ whole genome shotgun (WGS) entry which is preliminary data.</text>
</comment>
<sequence>MKKVLMIGNQFDLANRVSQELSNQYSVSILDNIDFNNEKNYLDSLVNTNIICFWLNQFDADLAMEALIAALDQVNPPIEQFVVLSVAGIDDELTTDAVYENIDDVKEYLNQQRYAVKLVDEYELPYTVLRPVKIVDHTVGDLDVIDEGRPMPFGEVSTDSIAKTAAKVVEYQQFINQSIGLIER</sequence>
<evidence type="ECO:0000313" key="3">
    <source>
        <dbReference type="Proteomes" id="UP001438112"/>
    </source>
</evidence>
<dbReference type="RefSeq" id="WP_353317958.1">
    <property type="nucleotide sequence ID" value="NZ_BAABVV010000034.1"/>
</dbReference>
<dbReference type="Gene3D" id="3.40.50.720">
    <property type="entry name" value="NAD(P)-binding Rossmann-like Domain"/>
    <property type="match status" value="1"/>
</dbReference>
<proteinExistence type="predicted"/>
<evidence type="ECO:0000259" key="1">
    <source>
        <dbReference type="Pfam" id="PF13460"/>
    </source>
</evidence>
<name>A0ABP9ZI14_9LACO</name>
<dbReference type="InterPro" id="IPR016040">
    <property type="entry name" value="NAD(P)-bd_dom"/>
</dbReference>
<accession>A0ABP9ZI14</accession>
<dbReference type="SUPFAM" id="SSF51735">
    <property type="entry name" value="NAD(P)-binding Rossmann-fold domains"/>
    <property type="match status" value="1"/>
</dbReference>
<dbReference type="Pfam" id="PF13460">
    <property type="entry name" value="NAD_binding_10"/>
    <property type="match status" value="1"/>
</dbReference>
<reference evidence="2 3" key="1">
    <citation type="submission" date="2024-03" db="EMBL/GenBank/DDBJ databases">
        <title>Inconsistent identification of Apilactobacillus kunkeei-related strains obtained by well-developed overall genome related indices.</title>
        <authorList>
            <person name="Maeno S."/>
            <person name="Endo A."/>
        </authorList>
    </citation>
    <scope>NUCLEOTIDE SEQUENCE [LARGE SCALE GENOMIC DNA]</scope>
    <source>
        <strain evidence="2 3">20H-10</strain>
    </source>
</reference>
<organism evidence="2 3">
    <name type="scientific">Apilactobacillus apinorum</name>
    <dbReference type="NCBI Taxonomy" id="1218495"/>
    <lineage>
        <taxon>Bacteria</taxon>
        <taxon>Bacillati</taxon>
        <taxon>Bacillota</taxon>
        <taxon>Bacilli</taxon>
        <taxon>Lactobacillales</taxon>
        <taxon>Lactobacillaceae</taxon>
        <taxon>Apilactobacillus</taxon>
    </lineage>
</organism>